<dbReference type="Proteomes" id="UP000765509">
    <property type="component" value="Unassembled WGS sequence"/>
</dbReference>
<evidence type="ECO:0000313" key="1">
    <source>
        <dbReference type="EMBL" id="MBW0542532.1"/>
    </source>
</evidence>
<sequence>MLHEHYKKYSHDIEIVSITTDNATFNTKMDQEIEAVNPTFSSKAQVIRCMVHTIHLAACNGIIALARNGTSTSTTNRKISKADGPMNIVSLVDPPDGIDINYN</sequence>
<accession>A0A9Q3IJ20</accession>
<name>A0A9Q3IJ20_9BASI</name>
<protein>
    <submittedName>
        <fullName evidence="1">Uncharacterized protein</fullName>
    </submittedName>
</protein>
<comment type="caution">
    <text evidence="1">The sequence shown here is derived from an EMBL/GenBank/DDBJ whole genome shotgun (WGS) entry which is preliminary data.</text>
</comment>
<evidence type="ECO:0000313" key="2">
    <source>
        <dbReference type="Proteomes" id="UP000765509"/>
    </source>
</evidence>
<dbReference type="OrthoDB" id="3259198at2759"/>
<dbReference type="AlphaFoldDB" id="A0A9Q3IJ20"/>
<gene>
    <name evidence="1" type="ORF">O181_082247</name>
</gene>
<organism evidence="1 2">
    <name type="scientific">Austropuccinia psidii MF-1</name>
    <dbReference type="NCBI Taxonomy" id="1389203"/>
    <lineage>
        <taxon>Eukaryota</taxon>
        <taxon>Fungi</taxon>
        <taxon>Dikarya</taxon>
        <taxon>Basidiomycota</taxon>
        <taxon>Pucciniomycotina</taxon>
        <taxon>Pucciniomycetes</taxon>
        <taxon>Pucciniales</taxon>
        <taxon>Sphaerophragmiaceae</taxon>
        <taxon>Austropuccinia</taxon>
    </lineage>
</organism>
<proteinExistence type="predicted"/>
<dbReference type="EMBL" id="AVOT02047265">
    <property type="protein sequence ID" value="MBW0542532.1"/>
    <property type="molecule type" value="Genomic_DNA"/>
</dbReference>
<reference evidence="1" key="1">
    <citation type="submission" date="2021-03" db="EMBL/GenBank/DDBJ databases">
        <title>Draft genome sequence of rust myrtle Austropuccinia psidii MF-1, a brazilian biotype.</title>
        <authorList>
            <person name="Quecine M.C."/>
            <person name="Pachon D.M.R."/>
            <person name="Bonatelli M.L."/>
            <person name="Correr F.H."/>
            <person name="Franceschini L.M."/>
            <person name="Leite T.F."/>
            <person name="Margarido G.R.A."/>
            <person name="Almeida C.A."/>
            <person name="Ferrarezi J.A."/>
            <person name="Labate C.A."/>
        </authorList>
    </citation>
    <scope>NUCLEOTIDE SEQUENCE</scope>
    <source>
        <strain evidence="1">MF-1</strain>
    </source>
</reference>
<keyword evidence="2" id="KW-1185">Reference proteome</keyword>